<comment type="similarity">
    <text evidence="8">Belongs to the acetylglutamate kinase family. LysZ subfamily.</text>
</comment>
<comment type="caution">
    <text evidence="8">Lacks conserved residue(s) required for the propagation of feature annotation.</text>
</comment>
<feature type="region of interest" description="Disordered" evidence="9">
    <location>
        <begin position="288"/>
        <end position="339"/>
    </location>
</feature>
<evidence type="ECO:0000256" key="7">
    <source>
        <dbReference type="ARBA" id="ARBA00023154"/>
    </source>
</evidence>
<feature type="binding site" evidence="8">
    <location>
        <position position="178"/>
    </location>
    <ligand>
        <name>substrate</name>
    </ligand>
</feature>
<dbReference type="Proteomes" id="UP000011560">
    <property type="component" value="Unassembled WGS sequence"/>
</dbReference>
<dbReference type="InterPro" id="IPR001057">
    <property type="entry name" value="Glu/AcGlu_kinase"/>
</dbReference>
<dbReference type="GO" id="GO:0005737">
    <property type="term" value="C:cytoplasm"/>
    <property type="evidence" value="ECO:0007669"/>
    <property type="project" value="UniProtKB-SubCell"/>
</dbReference>
<dbReference type="GO" id="GO:0019878">
    <property type="term" value="P:lysine biosynthetic process via aminoadipic acid"/>
    <property type="evidence" value="ECO:0007669"/>
    <property type="project" value="UniProtKB-UniRule"/>
</dbReference>
<evidence type="ECO:0000256" key="4">
    <source>
        <dbReference type="ARBA" id="ARBA00022741"/>
    </source>
</evidence>
<dbReference type="HAMAP" id="MF_02082">
    <property type="entry name" value="LysZ"/>
    <property type="match status" value="1"/>
</dbReference>
<dbReference type="EC" id="2.7.2.19" evidence="8"/>
<feature type="site" description="Transition state stabilizer" evidence="8">
    <location>
        <position position="11"/>
    </location>
</feature>
<evidence type="ECO:0000256" key="1">
    <source>
        <dbReference type="ARBA" id="ARBA00022490"/>
    </source>
</evidence>
<evidence type="ECO:0000256" key="5">
    <source>
        <dbReference type="ARBA" id="ARBA00022777"/>
    </source>
</evidence>
<name>M0BL23_9EURY</name>
<comment type="caution">
    <text evidence="11">The sequence shown here is derived from an EMBL/GenBank/DDBJ whole genome shotgun (WGS) entry which is preliminary data.</text>
</comment>
<evidence type="ECO:0000256" key="8">
    <source>
        <dbReference type="HAMAP-Rule" id="MF_02082"/>
    </source>
</evidence>
<dbReference type="NCBIfam" id="NF010661">
    <property type="entry name" value="PRK14058.1-3"/>
    <property type="match status" value="1"/>
</dbReference>
<dbReference type="InterPro" id="IPR036393">
    <property type="entry name" value="AceGlu_kinase-like_sf"/>
</dbReference>
<keyword evidence="5 8" id="KW-0418">Kinase</keyword>
<keyword evidence="1 8" id="KW-0963">Cytoplasm</keyword>
<keyword evidence="7 8" id="KW-0457">Lysine biosynthesis</keyword>
<feature type="compositionally biased region" description="Acidic residues" evidence="9">
    <location>
        <begin position="307"/>
        <end position="321"/>
    </location>
</feature>
<comment type="function">
    <text evidence="8">Involved in both the arginine and lysine biosynthetic pathways. Phosphorylates the LysW-bound precursors glutamate (for arginine biosynthesis), respectively alpha-aminoadipate (for lysine biosynthesis).</text>
</comment>
<dbReference type="SUPFAM" id="SSF53633">
    <property type="entry name" value="Carbamate kinase-like"/>
    <property type="match status" value="1"/>
</dbReference>
<dbReference type="Gene3D" id="3.40.1160.10">
    <property type="entry name" value="Acetylglutamate kinase-like"/>
    <property type="match status" value="1"/>
</dbReference>
<dbReference type="STRING" id="1227490.C479_06766"/>
<keyword evidence="12" id="KW-1185">Reference proteome</keyword>
<comment type="catalytic activity">
    <reaction evidence="8">
        <text>[amino-group carrier protein]-C-terminal-N-(1,4-dicarboxybutan-1-yl)-L-glutamine + ATP = [amino-group carrier protein]-C-terminal-N-(1-carboxy-5-phosphooxy-5-oxopentan-1-yl)-L-glutamine + ADP</text>
        <dbReference type="Rhea" id="RHEA:41944"/>
        <dbReference type="Rhea" id="RHEA-COMP:9694"/>
        <dbReference type="Rhea" id="RHEA-COMP:9712"/>
        <dbReference type="ChEBI" id="CHEBI:30616"/>
        <dbReference type="ChEBI" id="CHEBI:78499"/>
        <dbReference type="ChEBI" id="CHEBI:78503"/>
        <dbReference type="ChEBI" id="CHEBI:456216"/>
        <dbReference type="EC" id="2.7.2.17"/>
    </reaction>
</comment>
<dbReference type="PANTHER" id="PTHR23342">
    <property type="entry name" value="N-ACETYLGLUTAMATE SYNTHASE"/>
    <property type="match status" value="1"/>
</dbReference>
<keyword evidence="6 8" id="KW-0067">ATP-binding</keyword>
<dbReference type="GO" id="GO:0043744">
    <property type="term" value="F:N2-acetyl-L-aminoadipate kinase activity"/>
    <property type="evidence" value="ECO:0007669"/>
    <property type="project" value="RHEA"/>
</dbReference>
<evidence type="ECO:0000256" key="9">
    <source>
        <dbReference type="SAM" id="MobiDB-lite"/>
    </source>
</evidence>
<dbReference type="PATRIC" id="fig|1227490.4.peg.1375"/>
<dbReference type="InterPro" id="IPR037529">
    <property type="entry name" value="LysZ"/>
</dbReference>
<feature type="compositionally biased region" description="Low complexity" evidence="9">
    <location>
        <begin position="288"/>
        <end position="302"/>
    </location>
</feature>
<dbReference type="NCBIfam" id="NF010659">
    <property type="entry name" value="PRK14058.1-1"/>
    <property type="match status" value="1"/>
</dbReference>
<feature type="binding site" evidence="8">
    <location>
        <position position="70"/>
    </location>
    <ligand>
        <name>substrate</name>
    </ligand>
</feature>
<comment type="pathway">
    <text evidence="8">Amino-acid biosynthesis; L-lysine biosynthesis via AAA pathway; L-lysine from L-alpha-aminoadipate (Thermus route): step 2/5.</text>
</comment>
<keyword evidence="3 8" id="KW-0808">Transferase</keyword>
<evidence type="ECO:0000259" key="10">
    <source>
        <dbReference type="Pfam" id="PF00696"/>
    </source>
</evidence>
<evidence type="ECO:0000256" key="6">
    <source>
        <dbReference type="ARBA" id="ARBA00022840"/>
    </source>
</evidence>
<evidence type="ECO:0000256" key="3">
    <source>
        <dbReference type="ARBA" id="ARBA00022679"/>
    </source>
</evidence>
<dbReference type="UniPathway" id="UPA00033">
    <property type="reaction ID" value="UER00036"/>
</dbReference>
<dbReference type="AlphaFoldDB" id="M0BL23"/>
<protein>
    <recommendedName>
        <fullName evidence="8">Putative [LysW]-aminoadipate/[LysW]-glutamate kinase</fullName>
        <ecNumber evidence="8">2.7.2.17</ecNumber>
        <ecNumber evidence="8">2.7.2.19</ecNumber>
    </recommendedName>
</protein>
<dbReference type="UniPathway" id="UPA00068"/>
<comment type="subcellular location">
    <subcellularLocation>
        <location evidence="8">Cytoplasm</location>
    </subcellularLocation>
</comment>
<dbReference type="GO" id="GO:0005524">
    <property type="term" value="F:ATP binding"/>
    <property type="evidence" value="ECO:0007669"/>
    <property type="project" value="UniProtKB-KW"/>
</dbReference>
<proteinExistence type="inferred from homology"/>
<organism evidence="11 12">
    <name type="scientific">Halovivax asiaticus JCM 14624</name>
    <dbReference type="NCBI Taxonomy" id="1227490"/>
    <lineage>
        <taxon>Archaea</taxon>
        <taxon>Methanobacteriati</taxon>
        <taxon>Methanobacteriota</taxon>
        <taxon>Stenosarchaea group</taxon>
        <taxon>Halobacteria</taxon>
        <taxon>Halobacteriales</taxon>
        <taxon>Natrialbaceae</taxon>
        <taxon>Halovivax</taxon>
    </lineage>
</organism>
<dbReference type="InterPro" id="IPR001048">
    <property type="entry name" value="Asp/Glu/Uridylate_kinase"/>
</dbReference>
<dbReference type="PANTHER" id="PTHR23342:SF20">
    <property type="entry name" value="[LYSW]-AMINOADIPATE KINASE"/>
    <property type="match status" value="1"/>
</dbReference>
<reference evidence="11 12" key="1">
    <citation type="journal article" date="2014" name="PLoS Genet.">
        <title>Phylogenetically driven sequencing of extremely halophilic archaea reveals strategies for static and dynamic osmo-response.</title>
        <authorList>
            <person name="Becker E.A."/>
            <person name="Seitzer P.M."/>
            <person name="Tritt A."/>
            <person name="Larsen D."/>
            <person name="Krusor M."/>
            <person name="Yao A.I."/>
            <person name="Wu D."/>
            <person name="Madern D."/>
            <person name="Eisen J.A."/>
            <person name="Darling A.E."/>
            <person name="Facciotti M.T."/>
        </authorList>
    </citation>
    <scope>NUCLEOTIDE SEQUENCE [LARGE SCALE GENOMIC DNA]</scope>
    <source>
        <strain evidence="11 12">JCM 14624</strain>
    </source>
</reference>
<dbReference type="InterPro" id="IPR004662">
    <property type="entry name" value="AcgluKinase_fam"/>
</dbReference>
<dbReference type="GO" id="GO:0003991">
    <property type="term" value="F:acetylglutamate kinase activity"/>
    <property type="evidence" value="ECO:0007669"/>
    <property type="project" value="TreeGrafter"/>
</dbReference>
<evidence type="ECO:0000313" key="12">
    <source>
        <dbReference type="Proteomes" id="UP000011560"/>
    </source>
</evidence>
<keyword evidence="8" id="KW-0055">Arginine biosynthesis</keyword>
<feature type="domain" description="Aspartate/glutamate/uridylate kinase" evidence="10">
    <location>
        <begin position="8"/>
        <end position="258"/>
    </location>
</feature>
<sequence>MTDDVTPVVIKIGGANAVDPAGALADVAHLSANGRPVAVVHGGSTAVDETLEALGEEPTYVETPGGVVGRFTDETAMEAFTMAMAGTVNTDLVEALQNEGVDAVGLSGLDGKLLAGNRKSAVRVLEDGTKKIKRGDHSGTLESVNADLLETLQAGGYVPVVGGPILGAESDGGYTAVNVDADRAAAAVAGALEADLVVLTDVAGVYADPDDESTLIESATTEAEFEVLEDAATGFMTKKMMAAAEALETGASSVVVADANANSPVLTALDGAGTTITPGAVGTATGAGDATAAAGHGSATDGHGTDDADGSEAGVLDDADSPEAVVSDDAGDERGVSES</sequence>
<accession>M0BL23</accession>
<dbReference type="NCBIfam" id="TIGR00761">
    <property type="entry name" value="argB"/>
    <property type="match status" value="1"/>
</dbReference>
<dbReference type="PRINTS" id="PR00474">
    <property type="entry name" value="GLU5KINASE"/>
</dbReference>
<keyword evidence="4 8" id="KW-0547">Nucleotide-binding</keyword>
<dbReference type="RefSeq" id="WP_007699794.1">
    <property type="nucleotide sequence ID" value="NZ_AOIQ01000012.1"/>
</dbReference>
<gene>
    <name evidence="8" type="primary">lysZ</name>
    <name evidence="11" type="ORF">C479_06766</name>
</gene>
<evidence type="ECO:0000313" key="11">
    <source>
        <dbReference type="EMBL" id="ELZ11545.1"/>
    </source>
</evidence>
<evidence type="ECO:0000256" key="2">
    <source>
        <dbReference type="ARBA" id="ARBA00022605"/>
    </source>
</evidence>
<comment type="catalytic activity">
    <reaction evidence="8">
        <text>[amino-group carrier protein]-C-terminal-gamma-(L-glutamyl)-L-glutamate + ATP = [amino-group carrier protein]-C-terminal-gamma-(5-phospho-L-glutamyl)-L-glutamate + ADP</text>
        <dbReference type="Rhea" id="RHEA:52632"/>
        <dbReference type="Rhea" id="RHEA-COMP:13311"/>
        <dbReference type="Rhea" id="RHEA-COMP:13313"/>
        <dbReference type="ChEBI" id="CHEBI:30616"/>
        <dbReference type="ChEBI" id="CHEBI:136714"/>
        <dbReference type="ChEBI" id="CHEBI:136717"/>
        <dbReference type="ChEBI" id="CHEBI:456216"/>
        <dbReference type="EC" id="2.7.2.19"/>
    </reaction>
</comment>
<comment type="pathway">
    <text evidence="8">Amino-acid biosynthesis; L-arginine biosynthesis.</text>
</comment>
<keyword evidence="2 8" id="KW-0028">Amino-acid biosynthesis</keyword>
<dbReference type="EC" id="2.7.2.17" evidence="8"/>
<feature type="site" description="Transition state stabilizer" evidence="8">
    <location>
        <position position="239"/>
    </location>
</feature>
<dbReference type="GO" id="GO:0042450">
    <property type="term" value="P:L-arginine biosynthetic process via ornithine"/>
    <property type="evidence" value="ECO:0007669"/>
    <property type="project" value="UniProtKB-UniRule"/>
</dbReference>
<dbReference type="Pfam" id="PF00696">
    <property type="entry name" value="AA_kinase"/>
    <property type="match status" value="1"/>
</dbReference>
<dbReference type="EMBL" id="AOIQ01000012">
    <property type="protein sequence ID" value="ELZ11545.1"/>
    <property type="molecule type" value="Genomic_DNA"/>
</dbReference>